<keyword evidence="7 8" id="KW-0472">Membrane</keyword>
<accession>A0A1M5FIV9</accession>
<evidence type="ECO:0000313" key="10">
    <source>
        <dbReference type="Proteomes" id="UP000184517"/>
    </source>
</evidence>
<dbReference type="Proteomes" id="UP000184517">
    <property type="component" value="Unassembled WGS sequence"/>
</dbReference>
<sequence>MGEQRFLQPILLFFRLHSFDPPVDYMALSAQLFDQVSPHVFTLLVIVSGLTSFFTASFGAGGGVMLLGVMAQVLPPQLIIPLHGVAQLGSNAGRAAMSWRHIDWKLISTFLPGAMLGAFIGSFVLVSLPPAIMYLTIALFILYLCWGPKLPKMVLGNWGTAFAGAITTFITLFAGATGPLVAAFVKQIHADRFRTVATFAMAMSLQHILKVGVFKVAGFPLTAWLPLLVCMIISGAIGTWVGLRVLKRMPDRYFHRIFNIVLTLMALRLVWQSFALL</sequence>
<evidence type="ECO:0000256" key="4">
    <source>
        <dbReference type="ARBA" id="ARBA00022475"/>
    </source>
</evidence>
<dbReference type="Pfam" id="PF01925">
    <property type="entry name" value="TauE"/>
    <property type="match status" value="1"/>
</dbReference>
<dbReference type="EMBL" id="FQVF01000013">
    <property type="protein sequence ID" value="SHF91414.1"/>
    <property type="molecule type" value="Genomic_DNA"/>
</dbReference>
<comment type="similarity">
    <text evidence="2 8">Belongs to the 4-toluene sulfonate uptake permease (TSUP) (TC 2.A.102) family.</text>
</comment>
<feature type="transmembrane region" description="Helical" evidence="8">
    <location>
        <begin position="42"/>
        <end position="69"/>
    </location>
</feature>
<dbReference type="AlphaFoldDB" id="A0A1M5FIV9"/>
<evidence type="ECO:0000256" key="6">
    <source>
        <dbReference type="ARBA" id="ARBA00022989"/>
    </source>
</evidence>
<comment type="subcellular location">
    <subcellularLocation>
        <location evidence="1 8">Cell membrane</location>
        <topology evidence="1 8">Multi-pass membrane protein</topology>
    </subcellularLocation>
</comment>
<dbReference type="GO" id="GO:0005886">
    <property type="term" value="C:plasma membrane"/>
    <property type="evidence" value="ECO:0007669"/>
    <property type="project" value="UniProtKB-SubCell"/>
</dbReference>
<keyword evidence="6 8" id="KW-1133">Transmembrane helix</keyword>
<evidence type="ECO:0000256" key="5">
    <source>
        <dbReference type="ARBA" id="ARBA00022692"/>
    </source>
</evidence>
<evidence type="ECO:0000313" key="9">
    <source>
        <dbReference type="EMBL" id="SHF91414.1"/>
    </source>
</evidence>
<evidence type="ECO:0000256" key="3">
    <source>
        <dbReference type="ARBA" id="ARBA00022448"/>
    </source>
</evidence>
<dbReference type="PANTHER" id="PTHR30269:SF37">
    <property type="entry name" value="MEMBRANE TRANSPORTER PROTEIN"/>
    <property type="match status" value="1"/>
</dbReference>
<evidence type="ECO:0000256" key="8">
    <source>
        <dbReference type="RuleBase" id="RU363041"/>
    </source>
</evidence>
<feature type="transmembrane region" description="Helical" evidence="8">
    <location>
        <begin position="110"/>
        <end position="143"/>
    </location>
</feature>
<protein>
    <recommendedName>
        <fullName evidence="8">Probable membrane transporter protein</fullName>
    </recommendedName>
</protein>
<reference evidence="10" key="1">
    <citation type="submission" date="2016-11" db="EMBL/GenBank/DDBJ databases">
        <authorList>
            <person name="Varghese N."/>
            <person name="Submissions S."/>
        </authorList>
    </citation>
    <scope>NUCLEOTIDE SEQUENCE [LARGE SCALE GENOMIC DNA]</scope>
    <source>
        <strain evidence="10">DSM 16579</strain>
    </source>
</reference>
<dbReference type="RefSeq" id="WP_245813157.1">
    <property type="nucleotide sequence ID" value="NZ_FQVF01000013.1"/>
</dbReference>
<feature type="transmembrane region" description="Helical" evidence="8">
    <location>
        <begin position="223"/>
        <end position="246"/>
    </location>
</feature>
<evidence type="ECO:0000256" key="2">
    <source>
        <dbReference type="ARBA" id="ARBA00009142"/>
    </source>
</evidence>
<keyword evidence="10" id="KW-1185">Reference proteome</keyword>
<dbReference type="InterPro" id="IPR002781">
    <property type="entry name" value="TM_pro_TauE-like"/>
</dbReference>
<evidence type="ECO:0000256" key="7">
    <source>
        <dbReference type="ARBA" id="ARBA00023136"/>
    </source>
</evidence>
<evidence type="ECO:0000256" key="1">
    <source>
        <dbReference type="ARBA" id="ARBA00004651"/>
    </source>
</evidence>
<proteinExistence type="inferred from homology"/>
<feature type="transmembrane region" description="Helical" evidence="8">
    <location>
        <begin position="253"/>
        <end position="271"/>
    </location>
</feature>
<name>A0A1M5FIV9_9GAMM</name>
<keyword evidence="5 8" id="KW-0812">Transmembrane</keyword>
<gene>
    <name evidence="9" type="ORF">SAMN02745753_02870</name>
</gene>
<dbReference type="InterPro" id="IPR052017">
    <property type="entry name" value="TSUP"/>
</dbReference>
<organism evidence="9 10">
    <name type="scientific">Marinomonas polaris DSM 16579</name>
    <dbReference type="NCBI Taxonomy" id="1122206"/>
    <lineage>
        <taxon>Bacteria</taxon>
        <taxon>Pseudomonadati</taxon>
        <taxon>Pseudomonadota</taxon>
        <taxon>Gammaproteobacteria</taxon>
        <taxon>Oceanospirillales</taxon>
        <taxon>Oceanospirillaceae</taxon>
        <taxon>Marinomonas</taxon>
    </lineage>
</organism>
<feature type="transmembrane region" description="Helical" evidence="8">
    <location>
        <begin position="163"/>
        <end position="185"/>
    </location>
</feature>
<keyword evidence="4 8" id="KW-1003">Cell membrane</keyword>
<keyword evidence="3" id="KW-0813">Transport</keyword>
<dbReference type="PANTHER" id="PTHR30269">
    <property type="entry name" value="TRANSMEMBRANE PROTEIN YFCA"/>
    <property type="match status" value="1"/>
</dbReference>
<dbReference type="STRING" id="1122206.SAMN02745753_02870"/>